<accession>A0A9X1X7T3</accession>
<evidence type="ECO:0000313" key="4">
    <source>
        <dbReference type="EMBL" id="MCK6255529.1"/>
    </source>
</evidence>
<dbReference type="Gene3D" id="3.30.360.10">
    <property type="entry name" value="Dihydrodipicolinate Reductase, domain 2"/>
    <property type="match status" value="1"/>
</dbReference>
<evidence type="ECO:0000313" key="5">
    <source>
        <dbReference type="Proteomes" id="UP001139011"/>
    </source>
</evidence>
<feature type="domain" description="Gfo/Idh/MocA-like oxidoreductase N-terminal" evidence="2">
    <location>
        <begin position="4"/>
        <end position="120"/>
    </location>
</feature>
<dbReference type="PANTHER" id="PTHR43377">
    <property type="entry name" value="BILIVERDIN REDUCTASE A"/>
    <property type="match status" value="1"/>
</dbReference>
<dbReference type="PANTHER" id="PTHR43377:SF1">
    <property type="entry name" value="BILIVERDIN REDUCTASE A"/>
    <property type="match status" value="1"/>
</dbReference>
<feature type="domain" description="Gfo/Idh/MocA-like oxidoreductase C-terminal" evidence="3">
    <location>
        <begin position="135"/>
        <end position="318"/>
    </location>
</feature>
<dbReference type="Gene3D" id="3.40.50.720">
    <property type="entry name" value="NAD(P)-binding Rossmann-like Domain"/>
    <property type="match status" value="1"/>
</dbReference>
<dbReference type="SUPFAM" id="SSF55347">
    <property type="entry name" value="Glyceraldehyde-3-phosphate dehydrogenase-like, C-terminal domain"/>
    <property type="match status" value="1"/>
</dbReference>
<dbReference type="Pfam" id="PF01408">
    <property type="entry name" value="GFO_IDH_MocA"/>
    <property type="match status" value="1"/>
</dbReference>
<reference evidence="4" key="1">
    <citation type="submission" date="2021-09" db="EMBL/GenBank/DDBJ databases">
        <title>Genome analysis of Fictibacillus sp. KIGAM418 isolated from marine sediment.</title>
        <authorList>
            <person name="Seo M.-J."/>
            <person name="Cho E.-S."/>
            <person name="Hwang C.Y."/>
        </authorList>
    </citation>
    <scope>NUCLEOTIDE SEQUENCE</scope>
    <source>
        <strain evidence="4">KIGAM418</strain>
    </source>
</reference>
<dbReference type="InterPro" id="IPR000683">
    <property type="entry name" value="Gfo/Idh/MocA-like_OxRdtase_N"/>
</dbReference>
<organism evidence="4 5">
    <name type="scientific">Fictibacillus marinisediminis</name>
    <dbReference type="NCBI Taxonomy" id="2878389"/>
    <lineage>
        <taxon>Bacteria</taxon>
        <taxon>Bacillati</taxon>
        <taxon>Bacillota</taxon>
        <taxon>Bacilli</taxon>
        <taxon>Bacillales</taxon>
        <taxon>Fictibacillaceae</taxon>
        <taxon>Fictibacillus</taxon>
    </lineage>
</organism>
<name>A0A9X1X7T3_9BACL</name>
<dbReference type="GO" id="GO:0000166">
    <property type="term" value="F:nucleotide binding"/>
    <property type="evidence" value="ECO:0007669"/>
    <property type="project" value="InterPro"/>
</dbReference>
<dbReference type="EMBL" id="JAIWJX010000002">
    <property type="protein sequence ID" value="MCK6255529.1"/>
    <property type="molecule type" value="Genomic_DNA"/>
</dbReference>
<comment type="caution">
    <text evidence="4">The sequence shown here is derived from an EMBL/GenBank/DDBJ whole genome shotgun (WGS) entry which is preliminary data.</text>
</comment>
<proteinExistence type="inferred from homology"/>
<comment type="similarity">
    <text evidence="1">Belongs to the Gfo/Idh/MocA family.</text>
</comment>
<sequence>MKKLKVGVIGIGVMGRRLLQQFDLHPQTEIVGICDINPEAAQKVSNEFHQVPWTTDHQEIINHDFIDLVYIAVPPKFHHPIVMDAVKKGKHILCEKPLANSLQEAEEMAGKADQSGIIHAINFPTPYRHVFQVMKEKVVNGSLGEIKRIKISAYFHQWPRAWQNVEWIALREQGGFTKEVLPHFLQLTQHLFGELEVKFSTIDYPSDGVSSEQSLAAVLTLKDGTVVSIDAVSDIAMEEHIEFTLYGSRGTLSLVNWSELYYGADNEDLKKIDLEDNNRGAGLIDQFVKKFQGEEADLITFSEGLEVQKVLEQLLSSQLQTK</sequence>
<keyword evidence="5" id="KW-1185">Reference proteome</keyword>
<dbReference type="AlphaFoldDB" id="A0A9X1X7T3"/>
<dbReference type="Pfam" id="PF02894">
    <property type="entry name" value="GFO_IDH_MocA_C"/>
    <property type="match status" value="1"/>
</dbReference>
<gene>
    <name evidence="4" type="ORF">LCY76_02685</name>
</gene>
<dbReference type="Proteomes" id="UP001139011">
    <property type="component" value="Unassembled WGS sequence"/>
</dbReference>
<evidence type="ECO:0000259" key="3">
    <source>
        <dbReference type="Pfam" id="PF02894"/>
    </source>
</evidence>
<evidence type="ECO:0000256" key="1">
    <source>
        <dbReference type="ARBA" id="ARBA00010928"/>
    </source>
</evidence>
<dbReference type="RefSeq" id="WP_248251347.1">
    <property type="nucleotide sequence ID" value="NZ_JAIWJX010000002.1"/>
</dbReference>
<protein>
    <submittedName>
        <fullName evidence="4">Gfo/Idh/MocA family oxidoreductase</fullName>
    </submittedName>
</protein>
<dbReference type="InterPro" id="IPR004104">
    <property type="entry name" value="Gfo/Idh/MocA-like_OxRdtase_C"/>
</dbReference>
<dbReference type="SUPFAM" id="SSF51735">
    <property type="entry name" value="NAD(P)-binding Rossmann-fold domains"/>
    <property type="match status" value="1"/>
</dbReference>
<dbReference type="InterPro" id="IPR036291">
    <property type="entry name" value="NAD(P)-bd_dom_sf"/>
</dbReference>
<dbReference type="InterPro" id="IPR051450">
    <property type="entry name" value="Gfo/Idh/MocA_Oxidoreductases"/>
</dbReference>
<evidence type="ECO:0000259" key="2">
    <source>
        <dbReference type="Pfam" id="PF01408"/>
    </source>
</evidence>